<evidence type="ECO:0000256" key="1">
    <source>
        <dbReference type="ARBA" id="ARBA00001974"/>
    </source>
</evidence>
<reference evidence="8 9" key="1">
    <citation type="submission" date="2009-01" db="EMBL/GenBank/DDBJ databases">
        <title>Complete sequence of chromosome of Methylobacterium nodulans ORS 2060.</title>
        <authorList>
            <consortium name="US DOE Joint Genome Institute"/>
            <person name="Lucas S."/>
            <person name="Copeland A."/>
            <person name="Lapidus A."/>
            <person name="Glavina del Rio T."/>
            <person name="Dalin E."/>
            <person name="Tice H."/>
            <person name="Bruce D."/>
            <person name="Goodwin L."/>
            <person name="Pitluck S."/>
            <person name="Sims D."/>
            <person name="Brettin T."/>
            <person name="Detter J.C."/>
            <person name="Han C."/>
            <person name="Larimer F."/>
            <person name="Land M."/>
            <person name="Hauser L."/>
            <person name="Kyrpides N."/>
            <person name="Ivanova N."/>
            <person name="Marx C.J."/>
            <person name="Richardson P."/>
        </authorList>
    </citation>
    <scope>NUCLEOTIDE SEQUENCE [LARGE SCALE GENOMIC DNA]</scope>
    <source>
        <strain evidence="9">LMG 21967 / CNCM I-2342 / ORS 2060</strain>
    </source>
</reference>
<accession>B8I9Z5</accession>
<dbReference type="GO" id="GO:0016787">
    <property type="term" value="F:hydrolase activity"/>
    <property type="evidence" value="ECO:0007669"/>
    <property type="project" value="InterPro"/>
</dbReference>
<dbReference type="InterPro" id="IPR010496">
    <property type="entry name" value="AL/BT2_dom"/>
</dbReference>
<organism evidence="8 9">
    <name type="scientific">Methylobacterium nodulans (strain LMG 21967 / CNCM I-2342 / ORS 2060)</name>
    <dbReference type="NCBI Taxonomy" id="460265"/>
    <lineage>
        <taxon>Bacteria</taxon>
        <taxon>Pseudomonadati</taxon>
        <taxon>Pseudomonadota</taxon>
        <taxon>Alphaproteobacteria</taxon>
        <taxon>Hyphomicrobiales</taxon>
        <taxon>Methylobacteriaceae</taxon>
        <taxon>Methylobacterium</taxon>
    </lineage>
</organism>
<dbReference type="eggNOG" id="COG2303">
    <property type="taxonomic scope" value="Bacteria"/>
</dbReference>
<dbReference type="InterPro" id="IPR007867">
    <property type="entry name" value="GMC_OxRtase_C"/>
</dbReference>
<sequence>MFPTPETSFTRDILGNYACNTFSDARDSGPFDVIVVGGGTFGLALAQDLLFRTQQQGFGSVLGDSLRPNSFRILVLEAGPFTLPEHTQDIPNLQLYSPGTQPSSTSALPATRQELIAQGLQSQTILENWGLPWNSNERFGGLAYCLGGRSLYFGGWSPRYLETEMHRTPVGTIGAGTLWPAAVVEDLTLESTINNGFQLQAAQQTGVSASNDFINGMLHDFLRQRLFLNYGAVPNAIPLAEMPDYVVESPGDITAALSQQLSAPPYASFQLSLALDAPLSVQAITRPGFFPFNKFSSVPLGITAARAAFGEAGTDNRAKRLMIVPNCHVTRLATRPYTLATGAVVQEVIRIDTGNGSLDLSTPINGNVNRRPIVVLAAGAIESARLAMLSVQGVPNSPEMGRNLMVHLRKNVSFTIAPLPVPLAQQELSALLVRCRANLPDGTPAHYHLQITASAVPPGAAGGGRSDALLFQSVPDIDHVRIFSQTAPGQLDVAIRAVGEMLPNLQNNSVTLPLPGDIDEYGIPRATVNIVRSPQDVQLMGLMDATIDAVAGILGYAQPLNAGARQPDGLGTTYHESGTLRMGDNPSLSVTNPDGQFHYVTNLYAGDASVLPTCGSANPVMNGIALRRRLARRLAPEGDGIGNPPAPARPVAPFFRPPIPAPPAAGTVIQLFDGQTITNWRMAGRGTFHVIDGALQSVPSFDLGLLWCTIPVPQNYRLELEFFTRTFQTNSGVFVRFRNPQSTGYYNPAYSAVFTPGLPAVAAGFEVQIDNTGAPDGRARHRTGAVYAVNYPNDGPDDPALPAAQVADFVNPLDARVLAWNQYIIEVQGDVITVNLNGTATARYTNTDPARGRFSPVEPTFIGLQSYANYSYTTAFRNIRITVL</sequence>
<dbReference type="InterPro" id="IPR051473">
    <property type="entry name" value="P2Ox-like"/>
</dbReference>
<evidence type="ECO:0000256" key="4">
    <source>
        <dbReference type="ARBA" id="ARBA00022827"/>
    </source>
</evidence>
<keyword evidence="5" id="KW-0560">Oxidoreductase</keyword>
<dbReference type="Gene3D" id="2.60.120.560">
    <property type="entry name" value="Exo-inulinase, domain 1"/>
    <property type="match status" value="1"/>
</dbReference>
<dbReference type="AlphaFoldDB" id="B8I9Z5"/>
<dbReference type="KEGG" id="mno:Mnod_2243"/>
<feature type="domain" description="Glucose-methanol-choline oxidoreductase C-terminal" evidence="6">
    <location>
        <begin position="564"/>
        <end position="625"/>
    </location>
</feature>
<proteinExistence type="inferred from homology"/>
<dbReference type="SUPFAM" id="SSF51905">
    <property type="entry name" value="FAD/NAD(P)-binding domain"/>
    <property type="match status" value="1"/>
</dbReference>
<dbReference type="Pfam" id="PF05199">
    <property type="entry name" value="GMC_oxred_C"/>
    <property type="match status" value="1"/>
</dbReference>
<protein>
    <recommendedName>
        <fullName evidence="10">Glucose-methanol-choline oxidoreductase</fullName>
    </recommendedName>
</protein>
<dbReference type="InterPro" id="IPR036188">
    <property type="entry name" value="FAD/NAD-bd_sf"/>
</dbReference>
<dbReference type="HOGENOM" id="CLU_350808_0_0_5"/>
<dbReference type="Proteomes" id="UP000008207">
    <property type="component" value="Chromosome"/>
</dbReference>
<evidence type="ECO:0000256" key="2">
    <source>
        <dbReference type="ARBA" id="ARBA00010790"/>
    </source>
</evidence>
<dbReference type="Pfam" id="PF06439">
    <property type="entry name" value="3keto-disac_hyd"/>
    <property type="match status" value="1"/>
</dbReference>
<keyword evidence="3" id="KW-0285">Flavoprotein</keyword>
<dbReference type="EMBL" id="CP001349">
    <property type="protein sequence ID" value="ACL57223.1"/>
    <property type="molecule type" value="Genomic_DNA"/>
</dbReference>
<evidence type="ECO:0000256" key="3">
    <source>
        <dbReference type="ARBA" id="ARBA00022630"/>
    </source>
</evidence>
<feature type="domain" description="3-keto-alpha-glucoside-1,2-lyase/3-keto-2-hydroxy-glucal hydratase" evidence="7">
    <location>
        <begin position="669"/>
        <end position="882"/>
    </location>
</feature>
<keyword evidence="4" id="KW-0274">FAD</keyword>
<evidence type="ECO:0000256" key="5">
    <source>
        <dbReference type="ARBA" id="ARBA00023002"/>
    </source>
</evidence>
<evidence type="ECO:0000313" key="8">
    <source>
        <dbReference type="EMBL" id="ACL57223.1"/>
    </source>
</evidence>
<name>B8I9Z5_METNO</name>
<evidence type="ECO:0000313" key="9">
    <source>
        <dbReference type="Proteomes" id="UP000008207"/>
    </source>
</evidence>
<dbReference type="PANTHER" id="PTHR42784:SF1">
    <property type="entry name" value="PYRANOSE 2-OXIDASE"/>
    <property type="match status" value="1"/>
</dbReference>
<gene>
    <name evidence="8" type="ordered locus">Mnod_2243</name>
</gene>
<evidence type="ECO:0000259" key="6">
    <source>
        <dbReference type="Pfam" id="PF05199"/>
    </source>
</evidence>
<comment type="similarity">
    <text evidence="2">Belongs to the GMC oxidoreductase family.</text>
</comment>
<dbReference type="PANTHER" id="PTHR42784">
    <property type="entry name" value="PYRANOSE 2-OXIDASE"/>
    <property type="match status" value="1"/>
</dbReference>
<dbReference type="Gene3D" id="3.50.50.60">
    <property type="entry name" value="FAD/NAD(P)-binding domain"/>
    <property type="match status" value="2"/>
</dbReference>
<keyword evidence="9" id="KW-1185">Reference proteome</keyword>
<evidence type="ECO:0008006" key="10">
    <source>
        <dbReference type="Google" id="ProtNLM"/>
    </source>
</evidence>
<evidence type="ECO:0000259" key="7">
    <source>
        <dbReference type="Pfam" id="PF06439"/>
    </source>
</evidence>
<dbReference type="STRING" id="460265.Mnod_2243"/>
<dbReference type="GO" id="GO:0016614">
    <property type="term" value="F:oxidoreductase activity, acting on CH-OH group of donors"/>
    <property type="evidence" value="ECO:0007669"/>
    <property type="project" value="InterPro"/>
</dbReference>
<comment type="cofactor">
    <cofactor evidence="1">
        <name>FAD</name>
        <dbReference type="ChEBI" id="CHEBI:57692"/>
    </cofactor>
</comment>